<sequence length="191" mass="21307">MGLEAYLGIQPHAELVGQEGRGGNWDSADLDNDGTTGDPEVVAEAERKSNVVFIPEGRESLEESQYREAKVETKERRAKGLRGRGGDMGLEAYLGIQPHAALNTPLILAGMAVERYVAICKPLHHHQICTVRRTYILISLIWACRSNNLSYMNTPLTLAGVPVERYIAFCKPLHHHQICTVRRTYILISLM</sequence>
<evidence type="ECO:0000256" key="4">
    <source>
        <dbReference type="ARBA" id="ARBA00023136"/>
    </source>
</evidence>
<dbReference type="Proteomes" id="UP001558613">
    <property type="component" value="Unassembled WGS sequence"/>
</dbReference>
<protein>
    <recommendedName>
        <fullName evidence="6">G-protein coupled receptors family 1 profile domain-containing protein</fullName>
    </recommendedName>
</protein>
<evidence type="ECO:0000313" key="7">
    <source>
        <dbReference type="EMBL" id="KAL1272357.1"/>
    </source>
</evidence>
<reference evidence="7 8" key="1">
    <citation type="submission" date="2023-09" db="EMBL/GenBank/DDBJ databases">
        <authorList>
            <person name="Wang M."/>
        </authorList>
    </citation>
    <scope>NUCLEOTIDE SEQUENCE [LARGE SCALE GENOMIC DNA]</scope>
    <source>
        <strain evidence="7">GT-2023</strain>
        <tissue evidence="7">Liver</tissue>
    </source>
</reference>
<accession>A0ABR3N5Z6</accession>
<evidence type="ECO:0000256" key="2">
    <source>
        <dbReference type="ARBA" id="ARBA00022692"/>
    </source>
</evidence>
<keyword evidence="2" id="KW-0812">Transmembrane</keyword>
<evidence type="ECO:0000256" key="5">
    <source>
        <dbReference type="SAM" id="MobiDB-lite"/>
    </source>
</evidence>
<comment type="caution">
    <text evidence="7">The sequence shown here is derived from an EMBL/GenBank/DDBJ whole genome shotgun (WGS) entry which is preliminary data.</text>
</comment>
<name>A0ABR3N5Z6_9TELE</name>
<dbReference type="CDD" id="cd00637">
    <property type="entry name" value="7tm_classA_rhodopsin-like"/>
    <property type="match status" value="2"/>
</dbReference>
<evidence type="ECO:0000256" key="3">
    <source>
        <dbReference type="ARBA" id="ARBA00022989"/>
    </source>
</evidence>
<gene>
    <name evidence="7" type="ORF">QQF64_028219</name>
</gene>
<dbReference type="PROSITE" id="PS50262">
    <property type="entry name" value="G_PROTEIN_RECEP_F1_2"/>
    <property type="match status" value="1"/>
</dbReference>
<organism evidence="7 8">
    <name type="scientific">Cirrhinus molitorella</name>
    <name type="common">mud carp</name>
    <dbReference type="NCBI Taxonomy" id="172907"/>
    <lineage>
        <taxon>Eukaryota</taxon>
        <taxon>Metazoa</taxon>
        <taxon>Chordata</taxon>
        <taxon>Craniata</taxon>
        <taxon>Vertebrata</taxon>
        <taxon>Euteleostomi</taxon>
        <taxon>Actinopterygii</taxon>
        <taxon>Neopterygii</taxon>
        <taxon>Teleostei</taxon>
        <taxon>Ostariophysi</taxon>
        <taxon>Cypriniformes</taxon>
        <taxon>Cyprinidae</taxon>
        <taxon>Labeoninae</taxon>
        <taxon>Labeonini</taxon>
        <taxon>Cirrhinus</taxon>
    </lineage>
</organism>
<feature type="domain" description="G-protein coupled receptors family 1 profile" evidence="6">
    <location>
        <begin position="106"/>
        <end position="143"/>
    </location>
</feature>
<keyword evidence="4" id="KW-0472">Membrane</keyword>
<comment type="subcellular location">
    <subcellularLocation>
        <location evidence="1">Membrane</location>
    </subcellularLocation>
</comment>
<keyword evidence="8" id="KW-1185">Reference proteome</keyword>
<dbReference type="InterPro" id="IPR052921">
    <property type="entry name" value="GPCR1_Superfamily_Member"/>
</dbReference>
<evidence type="ECO:0000256" key="1">
    <source>
        <dbReference type="ARBA" id="ARBA00004370"/>
    </source>
</evidence>
<feature type="region of interest" description="Disordered" evidence="5">
    <location>
        <begin position="17"/>
        <end position="39"/>
    </location>
</feature>
<dbReference type="EMBL" id="JAYMGO010000006">
    <property type="protein sequence ID" value="KAL1272357.1"/>
    <property type="molecule type" value="Genomic_DNA"/>
</dbReference>
<dbReference type="InterPro" id="IPR000276">
    <property type="entry name" value="GPCR_Rhodpsn"/>
</dbReference>
<proteinExistence type="predicted"/>
<dbReference type="SUPFAM" id="SSF81321">
    <property type="entry name" value="Family A G protein-coupled receptor-like"/>
    <property type="match status" value="1"/>
</dbReference>
<evidence type="ECO:0000313" key="8">
    <source>
        <dbReference type="Proteomes" id="UP001558613"/>
    </source>
</evidence>
<dbReference type="PANTHER" id="PTHR26451:SF998">
    <property type="entry name" value="ODORANT RECEPTOR-RELATED"/>
    <property type="match status" value="1"/>
</dbReference>
<keyword evidence="3" id="KW-1133">Transmembrane helix</keyword>
<dbReference type="PANTHER" id="PTHR26451">
    <property type="entry name" value="G_PROTEIN_RECEP_F1_2 DOMAIN-CONTAINING PROTEIN"/>
    <property type="match status" value="1"/>
</dbReference>
<dbReference type="InterPro" id="IPR017452">
    <property type="entry name" value="GPCR_Rhodpsn_7TM"/>
</dbReference>
<dbReference type="Gene3D" id="1.20.1070.10">
    <property type="entry name" value="Rhodopsin 7-helix transmembrane proteins"/>
    <property type="match status" value="2"/>
</dbReference>
<dbReference type="Pfam" id="PF00001">
    <property type="entry name" value="7tm_1"/>
    <property type="match status" value="1"/>
</dbReference>
<evidence type="ECO:0000259" key="6">
    <source>
        <dbReference type="PROSITE" id="PS50262"/>
    </source>
</evidence>